<dbReference type="AlphaFoldDB" id="A0A0R1ZI03"/>
<sequence>MLDAYVPGHHYFEISEFVHTEFGITFTVSQVHSYVRNHHLLTGFDGRIKKRQVLNAKMQIKPGEHRNPATEFKSGHEPVNKLPIGTTKVKSDGYLWTKVKDTGPMWKRWRQTHVLKWESAHGPRPAGMAITFIDGNKLNVSLDNLMLMTKAEMLQYNRRGLSSADPEINLAALNLAKMVTKAHRVKRREKN</sequence>
<dbReference type="Gene3D" id="3.90.75.20">
    <property type="match status" value="1"/>
</dbReference>
<dbReference type="Pfam" id="PF13392">
    <property type="entry name" value="HNH_3"/>
    <property type="match status" value="1"/>
</dbReference>
<evidence type="ECO:0000313" key="3">
    <source>
        <dbReference type="Proteomes" id="UP000051679"/>
    </source>
</evidence>
<dbReference type="EMBL" id="AYYO01000050">
    <property type="protein sequence ID" value="KRM54608.1"/>
    <property type="molecule type" value="Genomic_DNA"/>
</dbReference>
<dbReference type="SUPFAM" id="SSF54060">
    <property type="entry name" value="His-Me finger endonucleases"/>
    <property type="match status" value="1"/>
</dbReference>
<evidence type="ECO:0000259" key="1">
    <source>
        <dbReference type="Pfam" id="PF13392"/>
    </source>
</evidence>
<dbReference type="PATRIC" id="fig|1291052.5.peg.2388"/>
<evidence type="ECO:0000313" key="2">
    <source>
        <dbReference type="EMBL" id="KRM54608.1"/>
    </source>
</evidence>
<comment type="caution">
    <text evidence="2">The sequence shown here is derived from an EMBL/GenBank/DDBJ whole genome shotgun (WGS) entry which is preliminary data.</text>
</comment>
<reference evidence="2 3" key="1">
    <citation type="journal article" date="2015" name="Genome Announc.">
        <title>Expanding the biotechnology potential of lactobacilli through comparative genomics of 213 strains and associated genera.</title>
        <authorList>
            <person name="Sun Z."/>
            <person name="Harris H.M."/>
            <person name="McCann A."/>
            <person name="Guo C."/>
            <person name="Argimon S."/>
            <person name="Zhang W."/>
            <person name="Yang X."/>
            <person name="Jeffery I.B."/>
            <person name="Cooney J.C."/>
            <person name="Kagawa T.F."/>
            <person name="Liu W."/>
            <person name="Song Y."/>
            <person name="Salvetti E."/>
            <person name="Wrobel A."/>
            <person name="Rasinkangas P."/>
            <person name="Parkhill J."/>
            <person name="Rea M.C."/>
            <person name="O'Sullivan O."/>
            <person name="Ritari J."/>
            <person name="Douillard F.P."/>
            <person name="Paul Ross R."/>
            <person name="Yang R."/>
            <person name="Briner A.E."/>
            <person name="Felis G.E."/>
            <person name="de Vos W.M."/>
            <person name="Barrangou R."/>
            <person name="Klaenhammer T.R."/>
            <person name="Caufield P.W."/>
            <person name="Cui Y."/>
            <person name="Zhang H."/>
            <person name="O'Toole P.W."/>
        </authorList>
    </citation>
    <scope>NUCLEOTIDE SEQUENCE [LARGE SCALE GENOMIC DNA]</scope>
    <source>
        <strain evidence="2 3">DSM 20505</strain>
    </source>
</reference>
<feature type="domain" description="HNH nuclease" evidence="1">
    <location>
        <begin position="111"/>
        <end position="152"/>
    </location>
</feature>
<dbReference type="InterPro" id="IPR044925">
    <property type="entry name" value="His-Me_finger_sf"/>
</dbReference>
<gene>
    <name evidence="2" type="ORF">FC18_GL002316</name>
</gene>
<dbReference type="Proteomes" id="UP000051679">
    <property type="component" value="Unassembled WGS sequence"/>
</dbReference>
<protein>
    <recommendedName>
        <fullName evidence="1">HNH nuclease domain-containing protein</fullName>
    </recommendedName>
</protein>
<proteinExistence type="predicted"/>
<organism evidence="2 3">
    <name type="scientific">Lacticaseibacillus sharpeae JCM 1186 = DSM 20505</name>
    <dbReference type="NCBI Taxonomy" id="1291052"/>
    <lineage>
        <taxon>Bacteria</taxon>
        <taxon>Bacillati</taxon>
        <taxon>Bacillota</taxon>
        <taxon>Bacilli</taxon>
        <taxon>Lactobacillales</taxon>
        <taxon>Lactobacillaceae</taxon>
        <taxon>Lacticaseibacillus</taxon>
    </lineage>
</organism>
<name>A0A0R1ZI03_9LACO</name>
<accession>A0A0R1ZI03</accession>
<dbReference type="InterPro" id="IPR003615">
    <property type="entry name" value="HNH_nuc"/>
</dbReference>
<keyword evidence="3" id="KW-1185">Reference proteome</keyword>
<dbReference type="STRING" id="1291052.FC18_GL002316"/>